<keyword evidence="2 5" id="KW-0645">Protease</keyword>
<dbReference type="PANTHER" id="PTHR42881:SF13">
    <property type="entry name" value="PROLYL ENDOPEPTIDASE"/>
    <property type="match status" value="1"/>
</dbReference>
<dbReference type="Pfam" id="PF00326">
    <property type="entry name" value="Peptidase_S9"/>
    <property type="match status" value="1"/>
</dbReference>
<dbReference type="EC" id="3.4.21.-" evidence="5"/>
<dbReference type="EMBL" id="JAFJYH010000007">
    <property type="protein sequence ID" value="KAG4425788.1"/>
    <property type="molecule type" value="Genomic_DNA"/>
</dbReference>
<dbReference type="InterPro" id="IPR029058">
    <property type="entry name" value="AB_hydrolase_fold"/>
</dbReference>
<evidence type="ECO:0000256" key="4">
    <source>
        <dbReference type="ARBA" id="ARBA00022825"/>
    </source>
</evidence>
<comment type="similarity">
    <text evidence="1 5">Belongs to the peptidase S9A family.</text>
</comment>
<sequence>MVNLKPERSGDNRPTLAVPDNDPRLWLEEVNGTEAMTWVSEQNARTLAQFNSPDMVLDQDLLAAIENEPDNIPTIIRRGDKVYNTWTDTNHIRGLWRRTTLESYQTNAPIWETVLDFDALAKAEDEDWIFHGPCVLPKAYDRAILRLSRGAADAVVLREFDLTNCRFVEDGFVTPEAKCHVAWYDHDTLLLCSTSGEGNNTLAGCPRTVRVWQRGTRLLDAPTIFDTAPDHQRVDVQLDDEASGKRVVYIDHVDSLHYTVWVGDISGPKTRLDIPSNLSHCLWDQGWLVLLTCTAWNVGEATYAPGTMLGIRLDAFLEGSREFEVLFISSPRRIVRGSFWVNGRLVVTVMENLAPSHIIFTPSKAGWASELLDHMPKTGTFSIKVTRLDEDVDESDGALLVTIQDPLSPPKLLLTSVTSRPPILLKRAPAVFNTHALAVTQHEAVSKDGERIPYVQIGPQGKTSDAPVHMTAYGGFNVSVQPFLYHGAIGKMWLERGGTSIIAVIRGGGEFGPGWHEAGRREGKALSHDDFAAVAEDIVTRGVTIPRRIAAAGSSNGGLLILNMLTRYPMRFGALSCSVPLADMRRYTKLLAGRLWVAEYGDPDKAEDWEFLQRISAYHGINGDDIYPPILLTGTRNDDRVHPCHTRKTAAKLLDLGHEAWFHELLTGGHSTGKNSFERAGSKALAYTFLRQSIGWSSTH</sequence>
<evidence type="ECO:0000256" key="6">
    <source>
        <dbReference type="SAM" id="MobiDB-lite"/>
    </source>
</evidence>
<gene>
    <name evidence="9" type="ORF">IFR04_000995</name>
</gene>
<evidence type="ECO:0000256" key="3">
    <source>
        <dbReference type="ARBA" id="ARBA00022801"/>
    </source>
</evidence>
<organism evidence="9 10">
    <name type="scientific">Cadophora malorum</name>
    <dbReference type="NCBI Taxonomy" id="108018"/>
    <lineage>
        <taxon>Eukaryota</taxon>
        <taxon>Fungi</taxon>
        <taxon>Dikarya</taxon>
        <taxon>Ascomycota</taxon>
        <taxon>Pezizomycotina</taxon>
        <taxon>Leotiomycetes</taxon>
        <taxon>Helotiales</taxon>
        <taxon>Ploettnerulaceae</taxon>
        <taxon>Cadophora</taxon>
    </lineage>
</organism>
<evidence type="ECO:0000313" key="10">
    <source>
        <dbReference type="Proteomes" id="UP000664132"/>
    </source>
</evidence>
<accession>A0A8H7WIT6</accession>
<dbReference type="Pfam" id="PF02897">
    <property type="entry name" value="Peptidase_S9_N"/>
    <property type="match status" value="1"/>
</dbReference>
<protein>
    <recommendedName>
        <fullName evidence="5">Prolyl endopeptidase</fullName>
        <ecNumber evidence="5">3.4.21.-</ecNumber>
    </recommendedName>
</protein>
<dbReference type="InterPro" id="IPR001375">
    <property type="entry name" value="Peptidase_S9_cat"/>
</dbReference>
<evidence type="ECO:0000256" key="1">
    <source>
        <dbReference type="ARBA" id="ARBA00005228"/>
    </source>
</evidence>
<dbReference type="InterPro" id="IPR051167">
    <property type="entry name" value="Prolyl_oligopep/macrocyclase"/>
</dbReference>
<dbReference type="PRINTS" id="PR00862">
    <property type="entry name" value="PROLIGOPTASE"/>
</dbReference>
<dbReference type="InterPro" id="IPR002470">
    <property type="entry name" value="Peptidase_S9A"/>
</dbReference>
<dbReference type="OrthoDB" id="5049662at2759"/>
<dbReference type="PANTHER" id="PTHR42881">
    <property type="entry name" value="PROLYL ENDOPEPTIDASE"/>
    <property type="match status" value="1"/>
</dbReference>
<evidence type="ECO:0000256" key="5">
    <source>
        <dbReference type="RuleBase" id="RU368024"/>
    </source>
</evidence>
<evidence type="ECO:0000259" key="7">
    <source>
        <dbReference type="Pfam" id="PF00326"/>
    </source>
</evidence>
<dbReference type="Proteomes" id="UP000664132">
    <property type="component" value="Unassembled WGS sequence"/>
</dbReference>
<dbReference type="SUPFAM" id="SSF53474">
    <property type="entry name" value="alpha/beta-Hydrolases"/>
    <property type="match status" value="1"/>
</dbReference>
<dbReference type="Gene3D" id="2.130.10.120">
    <property type="entry name" value="Prolyl oligopeptidase, N-terminal domain"/>
    <property type="match status" value="1"/>
</dbReference>
<dbReference type="AlphaFoldDB" id="A0A8H7WIT6"/>
<evidence type="ECO:0000313" key="9">
    <source>
        <dbReference type="EMBL" id="KAG4425788.1"/>
    </source>
</evidence>
<comment type="caution">
    <text evidence="9">The sequence shown here is derived from an EMBL/GenBank/DDBJ whole genome shotgun (WGS) entry which is preliminary data.</text>
</comment>
<dbReference type="InterPro" id="IPR023302">
    <property type="entry name" value="Pept_S9A_N"/>
</dbReference>
<feature type="region of interest" description="Disordered" evidence="6">
    <location>
        <begin position="1"/>
        <end position="20"/>
    </location>
</feature>
<dbReference type="Gene3D" id="3.40.50.1820">
    <property type="entry name" value="alpha/beta hydrolase"/>
    <property type="match status" value="1"/>
</dbReference>
<dbReference type="SUPFAM" id="SSF50993">
    <property type="entry name" value="Peptidase/esterase 'gauge' domain"/>
    <property type="match status" value="1"/>
</dbReference>
<evidence type="ECO:0000256" key="2">
    <source>
        <dbReference type="ARBA" id="ARBA00022670"/>
    </source>
</evidence>
<evidence type="ECO:0000259" key="8">
    <source>
        <dbReference type="Pfam" id="PF02897"/>
    </source>
</evidence>
<dbReference type="GO" id="GO:0070012">
    <property type="term" value="F:oligopeptidase activity"/>
    <property type="evidence" value="ECO:0007669"/>
    <property type="project" value="TreeGrafter"/>
</dbReference>
<dbReference type="GO" id="GO:0005829">
    <property type="term" value="C:cytosol"/>
    <property type="evidence" value="ECO:0007669"/>
    <property type="project" value="TreeGrafter"/>
</dbReference>
<reference evidence="9" key="1">
    <citation type="submission" date="2021-02" db="EMBL/GenBank/DDBJ databases">
        <title>Genome sequence Cadophora malorum strain M34.</title>
        <authorList>
            <person name="Stefanovic E."/>
            <person name="Vu D."/>
            <person name="Scully C."/>
            <person name="Dijksterhuis J."/>
            <person name="Roader J."/>
            <person name="Houbraken J."/>
        </authorList>
    </citation>
    <scope>NUCLEOTIDE SEQUENCE</scope>
    <source>
        <strain evidence="9">M34</strain>
    </source>
</reference>
<keyword evidence="4 5" id="KW-0720">Serine protease</keyword>
<feature type="domain" description="Peptidase S9A N-terminal" evidence="8">
    <location>
        <begin position="21"/>
        <end position="265"/>
    </location>
</feature>
<feature type="compositionally biased region" description="Basic and acidic residues" evidence="6">
    <location>
        <begin position="1"/>
        <end position="11"/>
    </location>
</feature>
<keyword evidence="10" id="KW-1185">Reference proteome</keyword>
<name>A0A8H7WIT6_9HELO</name>
<dbReference type="GO" id="GO:0004252">
    <property type="term" value="F:serine-type endopeptidase activity"/>
    <property type="evidence" value="ECO:0007669"/>
    <property type="project" value="UniProtKB-UniRule"/>
</dbReference>
<keyword evidence="3 5" id="KW-0378">Hydrolase</keyword>
<feature type="domain" description="Peptidase S9 prolyl oligopeptidase catalytic" evidence="7">
    <location>
        <begin position="493"/>
        <end position="694"/>
    </location>
</feature>
<dbReference type="GO" id="GO:0006508">
    <property type="term" value="P:proteolysis"/>
    <property type="evidence" value="ECO:0007669"/>
    <property type="project" value="UniProtKB-KW"/>
</dbReference>
<proteinExistence type="inferred from homology"/>